<evidence type="ECO:0000313" key="3">
    <source>
        <dbReference type="Proteomes" id="UP000306585"/>
    </source>
</evidence>
<reference evidence="2 3" key="1">
    <citation type="journal article" date="2019" name="Appl. Environ. Microbiol.">
        <title>Environmental Evidence and Genomic Insight of Iron-oxidizing Bacteria Preference Towards More Corrosion Resistant Stainless Steel at Higher Salinities.</title>
        <authorList>
            <person name="Garrison C.E."/>
            <person name="Price K.A."/>
            <person name="Field E.K."/>
        </authorList>
    </citation>
    <scope>NUCLEOTIDE SEQUENCE [LARGE SCALE GENOMIC DNA]</scope>
    <source>
        <strain evidence="2 3">P3</strain>
    </source>
</reference>
<proteinExistence type="predicted"/>
<keyword evidence="3" id="KW-1185">Reference proteome</keyword>
<dbReference type="InterPro" id="IPR027417">
    <property type="entry name" value="P-loop_NTPase"/>
</dbReference>
<sequence>MYLQHFGLREMPFSIAPDPRYLFMSPRHQDALAHLLYGLQGEGGIVLLTGEVGTGKTTLSRRLLSNGPKNIDYAWIVNPKLSVKELLATLCDELSIHYTPGSTDIKQFTDLISAKLIQTHAEGKNTVLMIDEAQTLSVEVLEQLRLLTNLETDQRKLLQIALFGQPELKTMLARHELRQLSQRITARFHLNPLNLDETGAYIRHRLKVAGCESPIFNSRAIKLIYRGSHGIPRLINLICNRAMLGLYARNQTTATPEHIRQACREVAGEDEIRNSKRWRITLAAITIPLLALAIFTMQSWQKSPLPIHAVATPSAGASFPPIEHSTREMDAPPVHKEKAAAPPPWGQLDTSNSEFSAWQTLVELWDPALRLIQGKNICTTLEASRYHCIHSHGDLHDVQKLNLPAVLPLTSGPTTAFFALVSIQDRQITLRLGQDEWDIPADELHQYWSGEFTVIWHSPGAHRPAPHLRPDSDGQR</sequence>
<evidence type="ECO:0000313" key="2">
    <source>
        <dbReference type="EMBL" id="TLS67383.1"/>
    </source>
</evidence>
<dbReference type="CDD" id="cd00009">
    <property type="entry name" value="AAA"/>
    <property type="match status" value="1"/>
</dbReference>
<dbReference type="InterPro" id="IPR048809">
    <property type="entry name" value="GspA_C39-like"/>
</dbReference>
<dbReference type="PANTHER" id="PTHR35894">
    <property type="entry name" value="GENERAL SECRETION PATHWAY PROTEIN A-RELATED"/>
    <property type="match status" value="1"/>
</dbReference>
<dbReference type="AlphaFoldDB" id="A0A5R9GSJ9"/>
<organism evidence="2 3">
    <name type="scientific">Mariprofundus erugo</name>
    <dbReference type="NCBI Taxonomy" id="2528639"/>
    <lineage>
        <taxon>Bacteria</taxon>
        <taxon>Pseudomonadati</taxon>
        <taxon>Pseudomonadota</taxon>
        <taxon>Candidatius Mariprofundia</taxon>
        <taxon>Mariprofundales</taxon>
        <taxon>Mariprofundaceae</taxon>
        <taxon>Mariprofundus</taxon>
    </lineage>
</organism>
<dbReference type="PANTHER" id="PTHR35894:SF1">
    <property type="entry name" value="PHOSPHORIBULOKINASE _ URIDINE KINASE FAMILY"/>
    <property type="match status" value="1"/>
</dbReference>
<dbReference type="SUPFAM" id="SSF52540">
    <property type="entry name" value="P-loop containing nucleoside triphosphate hydrolases"/>
    <property type="match status" value="1"/>
</dbReference>
<dbReference type="SMART" id="SM00382">
    <property type="entry name" value="AAA"/>
    <property type="match status" value="1"/>
</dbReference>
<dbReference type="InterPro" id="IPR049945">
    <property type="entry name" value="AAA_22"/>
</dbReference>
<dbReference type="Gene3D" id="3.40.50.300">
    <property type="entry name" value="P-loop containing nucleotide triphosphate hydrolases"/>
    <property type="match status" value="1"/>
</dbReference>
<dbReference type="EMBL" id="VBRY01000006">
    <property type="protein sequence ID" value="TLS67383.1"/>
    <property type="molecule type" value="Genomic_DNA"/>
</dbReference>
<gene>
    <name evidence="2" type="ORF">FEF65_07700</name>
</gene>
<evidence type="ECO:0000259" key="1">
    <source>
        <dbReference type="SMART" id="SM00382"/>
    </source>
</evidence>
<dbReference type="GO" id="GO:0016887">
    <property type="term" value="F:ATP hydrolysis activity"/>
    <property type="evidence" value="ECO:0007669"/>
    <property type="project" value="InterPro"/>
</dbReference>
<accession>A0A5R9GSJ9</accession>
<dbReference type="Gene3D" id="3.90.70.10">
    <property type="entry name" value="Cysteine proteinases"/>
    <property type="match status" value="1"/>
</dbReference>
<feature type="domain" description="AAA+ ATPase" evidence="1">
    <location>
        <begin position="42"/>
        <end position="196"/>
    </location>
</feature>
<dbReference type="Pfam" id="PF13401">
    <property type="entry name" value="AAA_22"/>
    <property type="match status" value="1"/>
</dbReference>
<dbReference type="InterPro" id="IPR052026">
    <property type="entry name" value="ExeA_AAA_ATPase_DNA-bind"/>
</dbReference>
<dbReference type="Pfam" id="PF21327">
    <property type="entry name" value="GspA_C39-like"/>
    <property type="match status" value="1"/>
</dbReference>
<protein>
    <recommendedName>
        <fullName evidence="1">AAA+ ATPase domain-containing protein</fullName>
    </recommendedName>
</protein>
<dbReference type="InterPro" id="IPR003593">
    <property type="entry name" value="AAA+_ATPase"/>
</dbReference>
<comment type="caution">
    <text evidence="2">The sequence shown here is derived from an EMBL/GenBank/DDBJ whole genome shotgun (WGS) entry which is preliminary data.</text>
</comment>
<dbReference type="Proteomes" id="UP000306585">
    <property type="component" value="Unassembled WGS sequence"/>
</dbReference>
<name>A0A5R9GSJ9_9PROT</name>